<proteinExistence type="predicted"/>
<feature type="region of interest" description="Disordered" evidence="1">
    <location>
        <begin position="82"/>
        <end position="105"/>
    </location>
</feature>
<keyword evidence="3" id="KW-1185">Reference proteome</keyword>
<accession>A0ABR3VX23</accession>
<evidence type="ECO:0000256" key="1">
    <source>
        <dbReference type="SAM" id="MobiDB-lite"/>
    </source>
</evidence>
<organism evidence="2 3">
    <name type="scientific">Phialemonium thermophilum</name>
    <dbReference type="NCBI Taxonomy" id="223376"/>
    <lineage>
        <taxon>Eukaryota</taxon>
        <taxon>Fungi</taxon>
        <taxon>Dikarya</taxon>
        <taxon>Ascomycota</taxon>
        <taxon>Pezizomycotina</taxon>
        <taxon>Sordariomycetes</taxon>
        <taxon>Sordariomycetidae</taxon>
        <taxon>Cephalothecales</taxon>
        <taxon>Cephalothecaceae</taxon>
        <taxon>Phialemonium</taxon>
    </lineage>
</organism>
<reference evidence="2 3" key="1">
    <citation type="journal article" date="2024" name="Commun. Biol.">
        <title>Comparative genomic analysis of thermophilic fungi reveals convergent evolutionary adaptations and gene losses.</title>
        <authorList>
            <person name="Steindorff A.S."/>
            <person name="Aguilar-Pontes M.V."/>
            <person name="Robinson A.J."/>
            <person name="Andreopoulos B."/>
            <person name="LaButti K."/>
            <person name="Kuo A."/>
            <person name="Mondo S."/>
            <person name="Riley R."/>
            <person name="Otillar R."/>
            <person name="Haridas S."/>
            <person name="Lipzen A."/>
            <person name="Grimwood J."/>
            <person name="Schmutz J."/>
            <person name="Clum A."/>
            <person name="Reid I.D."/>
            <person name="Moisan M.C."/>
            <person name="Butler G."/>
            <person name="Nguyen T.T.M."/>
            <person name="Dewar K."/>
            <person name="Conant G."/>
            <person name="Drula E."/>
            <person name="Henrissat B."/>
            <person name="Hansel C."/>
            <person name="Singer S."/>
            <person name="Hutchinson M.I."/>
            <person name="de Vries R.P."/>
            <person name="Natvig D.O."/>
            <person name="Powell A.J."/>
            <person name="Tsang A."/>
            <person name="Grigoriev I.V."/>
        </authorList>
    </citation>
    <scope>NUCLEOTIDE SEQUENCE [LARGE SCALE GENOMIC DNA]</scope>
    <source>
        <strain evidence="2 3">ATCC 24622</strain>
    </source>
</reference>
<name>A0ABR3VX23_9PEZI</name>
<comment type="caution">
    <text evidence="2">The sequence shown here is derived from an EMBL/GenBank/DDBJ whole genome shotgun (WGS) entry which is preliminary data.</text>
</comment>
<protein>
    <submittedName>
        <fullName evidence="2">Uncharacterized protein</fullName>
    </submittedName>
</protein>
<dbReference type="EMBL" id="JAZHXJ010000984">
    <property type="protein sequence ID" value="KAL1847354.1"/>
    <property type="molecule type" value="Genomic_DNA"/>
</dbReference>
<sequence length="105" mass="11565">MPALEHAIPQAVVRTILLPPRVPSTSRRWGSRVMMALSANSRDQITLLLRQATGQVYRFAKSSSKAEPVRFSTARIIELTNHGASTSPGDNGQLLLELQTRHPAH</sequence>
<gene>
    <name evidence="2" type="ORF">VTK73DRAFT_10379</name>
</gene>
<evidence type="ECO:0000313" key="3">
    <source>
        <dbReference type="Proteomes" id="UP001586593"/>
    </source>
</evidence>
<evidence type="ECO:0000313" key="2">
    <source>
        <dbReference type="EMBL" id="KAL1847354.1"/>
    </source>
</evidence>
<dbReference type="Proteomes" id="UP001586593">
    <property type="component" value="Unassembled WGS sequence"/>
</dbReference>